<dbReference type="EMBL" id="CP114194">
    <property type="protein sequence ID" value="WAT88978.1"/>
    <property type="molecule type" value="Genomic_DNA"/>
</dbReference>
<evidence type="ECO:0000313" key="1">
    <source>
        <dbReference type="EMBL" id="WAT88978.1"/>
    </source>
</evidence>
<sequence length="125" mass="14421">MKIGIKTTKGVNSYSVLSKALCLSSMLRSTANVVAWSNEATQVRLHRTKCPYRVWSINFHENREINLSFSVDESHLAESLFSLLNITPYKHRIAKEKVNKNYQTFFISAIDADRVIDFLMDSYQK</sequence>
<dbReference type="AlphaFoldDB" id="A0AA47L5S5"/>
<gene>
    <name evidence="1" type="ORF">O1Q84_09865</name>
</gene>
<proteinExistence type="predicted"/>
<dbReference type="RefSeq" id="WP_139125528.1">
    <property type="nucleotide sequence ID" value="NZ_CP114194.1"/>
</dbReference>
<name>A0AA47L5S5_VIBPH</name>
<accession>A0AA47L5S5</accession>
<dbReference type="Proteomes" id="UP001156560">
    <property type="component" value="Chromosome 1"/>
</dbReference>
<protein>
    <submittedName>
        <fullName evidence="1">Uncharacterized protein</fullName>
    </submittedName>
</protein>
<evidence type="ECO:0000313" key="2">
    <source>
        <dbReference type="Proteomes" id="UP001156560"/>
    </source>
</evidence>
<reference evidence="1" key="1">
    <citation type="submission" date="2022-12" db="EMBL/GenBank/DDBJ databases">
        <title>Vibrio parahaemolyticus become highly virulent by producing novel Tc toxins.</title>
        <authorList>
            <person name="Yang F."/>
            <person name="You Y."/>
            <person name="Lai Q."/>
            <person name="Xu L."/>
            <person name="Li F."/>
        </authorList>
    </citation>
    <scope>NUCLEOTIDE SEQUENCE</scope>
    <source>
        <strain evidence="1">Vp-HL-202005</strain>
    </source>
</reference>
<organism evidence="1 2">
    <name type="scientific">Vibrio parahaemolyticus</name>
    <dbReference type="NCBI Taxonomy" id="670"/>
    <lineage>
        <taxon>Bacteria</taxon>
        <taxon>Pseudomonadati</taxon>
        <taxon>Pseudomonadota</taxon>
        <taxon>Gammaproteobacteria</taxon>
        <taxon>Vibrionales</taxon>
        <taxon>Vibrionaceae</taxon>
        <taxon>Vibrio</taxon>
    </lineage>
</organism>